<evidence type="ECO:0000313" key="3">
    <source>
        <dbReference type="Proteomes" id="UP000295680"/>
    </source>
</evidence>
<reference evidence="2 3" key="1">
    <citation type="submission" date="2019-03" db="EMBL/GenBank/DDBJ databases">
        <title>Genomic Encyclopedia of Type Strains, Phase IV (KMG-IV): sequencing the most valuable type-strain genomes for metagenomic binning, comparative biology and taxonomic classification.</title>
        <authorList>
            <person name="Goeker M."/>
        </authorList>
    </citation>
    <scope>NUCLEOTIDE SEQUENCE [LARGE SCALE GENOMIC DNA]</scope>
    <source>
        <strain evidence="2 3">DSM 45934</strain>
    </source>
</reference>
<keyword evidence="1" id="KW-0732">Signal</keyword>
<evidence type="ECO:0000256" key="1">
    <source>
        <dbReference type="SAM" id="SignalP"/>
    </source>
</evidence>
<sequence>MIVRLSRRALASGVVRIVAVAGAALASTEAAAATTTSCTSGFSPWTLTSVNLPGPNTNCNSTSLSAVNCTITR</sequence>
<dbReference type="RefSeq" id="WP_132113613.1">
    <property type="nucleotide sequence ID" value="NZ_SLWS01000002.1"/>
</dbReference>
<accession>A0A4V2S841</accession>
<name>A0A4V2S841_9PSEU</name>
<comment type="caution">
    <text evidence="2">The sequence shown here is derived from an EMBL/GenBank/DDBJ whole genome shotgun (WGS) entry which is preliminary data.</text>
</comment>
<proteinExistence type="predicted"/>
<dbReference type="EMBL" id="SLWS01000002">
    <property type="protein sequence ID" value="TCO62100.1"/>
    <property type="molecule type" value="Genomic_DNA"/>
</dbReference>
<keyword evidence="3" id="KW-1185">Reference proteome</keyword>
<dbReference type="AlphaFoldDB" id="A0A4V2S841"/>
<gene>
    <name evidence="2" type="ORF">EV192_102237</name>
</gene>
<evidence type="ECO:0000313" key="2">
    <source>
        <dbReference type="EMBL" id="TCO62100.1"/>
    </source>
</evidence>
<protein>
    <recommendedName>
        <fullName evidence="4">Secreted protein</fullName>
    </recommendedName>
</protein>
<feature type="chain" id="PRO_5020462415" description="Secreted protein" evidence="1">
    <location>
        <begin position="33"/>
        <end position="73"/>
    </location>
</feature>
<evidence type="ECO:0008006" key="4">
    <source>
        <dbReference type="Google" id="ProtNLM"/>
    </source>
</evidence>
<feature type="signal peptide" evidence="1">
    <location>
        <begin position="1"/>
        <end position="32"/>
    </location>
</feature>
<dbReference type="Proteomes" id="UP000295680">
    <property type="component" value="Unassembled WGS sequence"/>
</dbReference>
<organism evidence="2 3">
    <name type="scientific">Actinocrispum wychmicini</name>
    <dbReference type="NCBI Taxonomy" id="1213861"/>
    <lineage>
        <taxon>Bacteria</taxon>
        <taxon>Bacillati</taxon>
        <taxon>Actinomycetota</taxon>
        <taxon>Actinomycetes</taxon>
        <taxon>Pseudonocardiales</taxon>
        <taxon>Pseudonocardiaceae</taxon>
        <taxon>Actinocrispum</taxon>
    </lineage>
</organism>